<dbReference type="Gene3D" id="3.30.565.10">
    <property type="entry name" value="Histidine kinase-like ATPase, C-terminal domain"/>
    <property type="match status" value="1"/>
</dbReference>
<keyword evidence="1" id="KW-0808">Transferase</keyword>
<dbReference type="EMBL" id="JAAGLU010000015">
    <property type="protein sequence ID" value="NEC87906.1"/>
    <property type="molecule type" value="Genomic_DNA"/>
</dbReference>
<accession>A0A6B3BUH2</accession>
<evidence type="ECO:0000313" key="4">
    <source>
        <dbReference type="EMBL" id="NEC87906.1"/>
    </source>
</evidence>
<feature type="domain" description="Histidine kinase/HSP90-like ATPase" evidence="3">
    <location>
        <begin position="22"/>
        <end position="121"/>
    </location>
</feature>
<dbReference type="InterPro" id="IPR036890">
    <property type="entry name" value="HATPase_C_sf"/>
</dbReference>
<evidence type="ECO:0000256" key="1">
    <source>
        <dbReference type="ARBA" id="ARBA00022527"/>
    </source>
</evidence>
<evidence type="ECO:0000259" key="3">
    <source>
        <dbReference type="Pfam" id="PF13581"/>
    </source>
</evidence>
<dbReference type="RefSeq" id="WP_164316039.1">
    <property type="nucleotide sequence ID" value="NZ_JAAGLU010000015.1"/>
</dbReference>
<dbReference type="InterPro" id="IPR003594">
    <property type="entry name" value="HATPase_dom"/>
</dbReference>
<protein>
    <submittedName>
        <fullName evidence="4">ATP-binding protein</fullName>
    </submittedName>
</protein>
<feature type="region of interest" description="Disordered" evidence="2">
    <location>
        <begin position="144"/>
        <end position="195"/>
    </location>
</feature>
<dbReference type="SUPFAM" id="SSF55874">
    <property type="entry name" value="ATPase domain of HSP90 chaperone/DNA topoisomerase II/histidine kinase"/>
    <property type="match status" value="1"/>
</dbReference>
<sequence>MPEPTSPQPHPEPRQTAAFRIPKHPRNVPKTRTQVRKALADWGLPTELAADVALVATEFVSNSVRHCEVTFALVEVTLTLQGAQLLLEVSDPDKQKTPVPRTAGQQDENGRGLAVISALTSQWGCDLRRFTKCSWATFPLPEVAPHVPADGTTGHQAGRRTPPSHAEPTGPTRTHPATAHTGPVRVEAAQPPRRPLATPAPTCTAHIPAPGRGGLLATTSAHFAAAVGLCAVRRGRTPLRPPGLG</sequence>
<keyword evidence="4" id="KW-0547">Nucleotide-binding</keyword>
<gene>
    <name evidence="4" type="ORF">G3I71_19200</name>
</gene>
<dbReference type="PANTHER" id="PTHR35526:SF3">
    <property type="entry name" value="ANTI-SIGMA-F FACTOR RSBW"/>
    <property type="match status" value="1"/>
</dbReference>
<dbReference type="AlphaFoldDB" id="A0A6B3BUH2"/>
<dbReference type="GO" id="GO:0005524">
    <property type="term" value="F:ATP binding"/>
    <property type="evidence" value="ECO:0007669"/>
    <property type="project" value="UniProtKB-KW"/>
</dbReference>
<keyword evidence="1" id="KW-0418">Kinase</keyword>
<evidence type="ECO:0000256" key="2">
    <source>
        <dbReference type="SAM" id="MobiDB-lite"/>
    </source>
</evidence>
<keyword evidence="1" id="KW-0723">Serine/threonine-protein kinase</keyword>
<dbReference type="GO" id="GO:0004674">
    <property type="term" value="F:protein serine/threonine kinase activity"/>
    <property type="evidence" value="ECO:0007669"/>
    <property type="project" value="UniProtKB-KW"/>
</dbReference>
<dbReference type="CDD" id="cd16936">
    <property type="entry name" value="HATPase_RsbW-like"/>
    <property type="match status" value="1"/>
</dbReference>
<dbReference type="Pfam" id="PF13581">
    <property type="entry name" value="HATPase_c_2"/>
    <property type="match status" value="1"/>
</dbReference>
<reference evidence="4" key="1">
    <citation type="submission" date="2020-01" db="EMBL/GenBank/DDBJ databases">
        <title>Insect and environment-associated Actinomycetes.</title>
        <authorList>
            <person name="Currrie C."/>
            <person name="Chevrette M."/>
            <person name="Carlson C."/>
            <person name="Stubbendieck R."/>
            <person name="Wendt-Pienkowski E."/>
        </authorList>
    </citation>
    <scope>NUCLEOTIDE SEQUENCE</scope>
    <source>
        <strain evidence="4">SID12501</strain>
    </source>
</reference>
<name>A0A6B3BUH2_9ACTN</name>
<organism evidence="4">
    <name type="scientific">Streptomyces sp. SID12501</name>
    <dbReference type="NCBI Taxonomy" id="2706042"/>
    <lineage>
        <taxon>Bacteria</taxon>
        <taxon>Bacillati</taxon>
        <taxon>Actinomycetota</taxon>
        <taxon>Actinomycetes</taxon>
        <taxon>Kitasatosporales</taxon>
        <taxon>Streptomycetaceae</taxon>
        <taxon>Streptomyces</taxon>
    </lineage>
</organism>
<proteinExistence type="predicted"/>
<keyword evidence="4" id="KW-0067">ATP-binding</keyword>
<dbReference type="PANTHER" id="PTHR35526">
    <property type="entry name" value="ANTI-SIGMA-F FACTOR RSBW-RELATED"/>
    <property type="match status" value="1"/>
</dbReference>
<comment type="caution">
    <text evidence="4">The sequence shown here is derived from an EMBL/GenBank/DDBJ whole genome shotgun (WGS) entry which is preliminary data.</text>
</comment>
<dbReference type="InterPro" id="IPR050267">
    <property type="entry name" value="Anti-sigma-factor_SerPK"/>
</dbReference>